<accession>A0A521ED02</accession>
<dbReference type="EMBL" id="FXTI01000008">
    <property type="protein sequence ID" value="SMO81331.1"/>
    <property type="molecule type" value="Genomic_DNA"/>
</dbReference>
<dbReference type="PANTHER" id="PTHR39156:SF2">
    <property type="entry name" value="DNA PRIMASE (BACTERIAL TYPE) AND SMALL PRIMASE-LIKE PROTEINS"/>
    <property type="match status" value="1"/>
</dbReference>
<evidence type="ECO:0000256" key="6">
    <source>
        <dbReference type="ARBA" id="ARBA00022730"/>
    </source>
</evidence>
<keyword evidence="8 11" id="KW-0378">Hydrolase</keyword>
<dbReference type="GO" id="GO:0043822">
    <property type="term" value="F:ribonuclease M5 activity"/>
    <property type="evidence" value="ECO:0007669"/>
    <property type="project" value="UniProtKB-UniRule"/>
</dbReference>
<dbReference type="GO" id="GO:0006364">
    <property type="term" value="P:rRNA processing"/>
    <property type="evidence" value="ECO:0007669"/>
    <property type="project" value="UniProtKB-UniRule"/>
</dbReference>
<dbReference type="InterPro" id="IPR034141">
    <property type="entry name" value="TOPRIM_RNase_M5-like"/>
</dbReference>
<dbReference type="PROSITE" id="PS50880">
    <property type="entry name" value="TOPRIM"/>
    <property type="match status" value="1"/>
</dbReference>
<evidence type="ECO:0000256" key="2">
    <source>
        <dbReference type="ARBA" id="ARBA00022517"/>
    </source>
</evidence>
<name>A0A521ED02_9BACL</name>
<dbReference type="RefSeq" id="WP_425462711.1">
    <property type="nucleotide sequence ID" value="NZ_FXTI01000008.1"/>
</dbReference>
<dbReference type="InterPro" id="IPR025156">
    <property type="entry name" value="RNase_M5_C"/>
</dbReference>
<keyword evidence="15" id="KW-1185">Reference proteome</keyword>
<dbReference type="EC" id="3.1.26.8" evidence="11 12"/>
<comment type="subcellular location">
    <subcellularLocation>
        <location evidence="11">Cytoplasm</location>
    </subcellularLocation>
</comment>
<evidence type="ECO:0000256" key="3">
    <source>
        <dbReference type="ARBA" id="ARBA00022552"/>
    </source>
</evidence>
<dbReference type="PANTHER" id="PTHR39156">
    <property type="entry name" value="RIBONUCLEASE M5"/>
    <property type="match status" value="1"/>
</dbReference>
<protein>
    <recommendedName>
        <fullName evidence="11 12">Ribonuclease M5</fullName>
        <ecNumber evidence="11 12">3.1.26.8</ecNumber>
    </recommendedName>
    <alternativeName>
        <fullName evidence="11">RNase M5</fullName>
    </alternativeName>
    <alternativeName>
        <fullName evidence="11">Ribosomal RNA terminal maturase M5</fullName>
    </alternativeName>
</protein>
<keyword evidence="9" id="KW-0460">Magnesium</keyword>
<dbReference type="Pfam" id="PF01751">
    <property type="entry name" value="Toprim"/>
    <property type="match status" value="1"/>
</dbReference>
<evidence type="ECO:0000313" key="15">
    <source>
        <dbReference type="Proteomes" id="UP000315636"/>
    </source>
</evidence>
<comment type="catalytic activity">
    <reaction evidence="11">
        <text>Endonucleolytic cleavage of RNA, removing 21 and 42 nucleotides, respectively, from the 5'- and 3'-termini of a 5S-rRNA precursor.</text>
        <dbReference type="EC" id="3.1.26.8"/>
    </reaction>
</comment>
<dbReference type="Pfam" id="PF13331">
    <property type="entry name" value="DUF4093"/>
    <property type="match status" value="1"/>
</dbReference>
<dbReference type="SUPFAM" id="SSF110455">
    <property type="entry name" value="Toprim domain"/>
    <property type="match status" value="1"/>
</dbReference>
<dbReference type="SMART" id="SM00493">
    <property type="entry name" value="TOPRIM"/>
    <property type="match status" value="1"/>
</dbReference>
<dbReference type="AlphaFoldDB" id="A0A521ED02"/>
<dbReference type="InterPro" id="IPR004466">
    <property type="entry name" value="RNase_M5"/>
</dbReference>
<dbReference type="FunFam" id="3.40.1360.10:FF:000006">
    <property type="entry name" value="Ribonuclease M5"/>
    <property type="match status" value="1"/>
</dbReference>
<evidence type="ECO:0000256" key="5">
    <source>
        <dbReference type="ARBA" id="ARBA00022723"/>
    </source>
</evidence>
<feature type="domain" description="Toprim" evidence="13">
    <location>
        <begin position="39"/>
        <end position="129"/>
    </location>
</feature>
<dbReference type="GO" id="GO:0046872">
    <property type="term" value="F:metal ion binding"/>
    <property type="evidence" value="ECO:0007669"/>
    <property type="project" value="UniProtKB-KW"/>
</dbReference>
<evidence type="ECO:0000256" key="11">
    <source>
        <dbReference type="HAMAP-Rule" id="MF_01469"/>
    </source>
</evidence>
<sequence>MNPAVGVMLHWYFVKHRRICSSPILLWKRVDIIEKKSVKEVVVVEGQKDTEALRRAVQADTIETRGSAVGPEVIAQVKRAQQSRGVIILTDPDGAGERIRRILSRAVPGCKHAFVPRDKAVGKRGLGVEHVSPKEIVSALQNARWEEGASFEDGVTWERYLDAGMAGGPGSRFRREEAANILGIGYANAKQFFRRLHLLRITEEEFEEVLLRMRKDDTDD</sequence>
<evidence type="ECO:0000256" key="1">
    <source>
        <dbReference type="ARBA" id="ARBA00022490"/>
    </source>
</evidence>
<dbReference type="GO" id="GO:0019843">
    <property type="term" value="F:rRNA binding"/>
    <property type="evidence" value="ECO:0007669"/>
    <property type="project" value="UniProtKB-KW"/>
</dbReference>
<evidence type="ECO:0000259" key="13">
    <source>
        <dbReference type="PROSITE" id="PS50880"/>
    </source>
</evidence>
<dbReference type="NCBIfam" id="TIGR00334">
    <property type="entry name" value="5S_RNA_mat_M5"/>
    <property type="match status" value="1"/>
</dbReference>
<comment type="function">
    <text evidence="11">Required for correct processing of both the 5' and 3' ends of 5S rRNA precursor. Cleaves both sides of a double-stranded region yielding mature 5S rRNA in one step.</text>
</comment>
<comment type="similarity">
    <text evidence="11">Belongs to the ribonuclease M5 family.</text>
</comment>
<evidence type="ECO:0000256" key="12">
    <source>
        <dbReference type="NCBIfam" id="TIGR00334"/>
    </source>
</evidence>
<keyword evidence="7 11" id="KW-0255">Endonuclease</keyword>
<evidence type="ECO:0000256" key="7">
    <source>
        <dbReference type="ARBA" id="ARBA00022759"/>
    </source>
</evidence>
<dbReference type="Gene3D" id="3.40.1360.10">
    <property type="match status" value="1"/>
</dbReference>
<keyword evidence="1 11" id="KW-0963">Cytoplasm</keyword>
<dbReference type="Proteomes" id="UP000315636">
    <property type="component" value="Unassembled WGS sequence"/>
</dbReference>
<dbReference type="InterPro" id="IPR006171">
    <property type="entry name" value="TOPRIM_dom"/>
</dbReference>
<keyword evidence="4 11" id="KW-0540">Nuclease</keyword>
<gene>
    <name evidence="11" type="primary">rnmV</name>
    <name evidence="14" type="ORF">SAMN06264849_108172</name>
</gene>
<evidence type="ECO:0000256" key="4">
    <source>
        <dbReference type="ARBA" id="ARBA00022722"/>
    </source>
</evidence>
<keyword evidence="2 11" id="KW-0690">Ribosome biogenesis</keyword>
<dbReference type="CDD" id="cd01027">
    <property type="entry name" value="TOPRIM_RNase_M5_like"/>
    <property type="match status" value="1"/>
</dbReference>
<dbReference type="GO" id="GO:0005737">
    <property type="term" value="C:cytoplasm"/>
    <property type="evidence" value="ECO:0007669"/>
    <property type="project" value="UniProtKB-SubCell"/>
</dbReference>
<evidence type="ECO:0000256" key="9">
    <source>
        <dbReference type="ARBA" id="ARBA00022842"/>
    </source>
</evidence>
<evidence type="ECO:0000256" key="10">
    <source>
        <dbReference type="ARBA" id="ARBA00022884"/>
    </source>
</evidence>
<keyword evidence="3 11" id="KW-0698">rRNA processing</keyword>
<keyword evidence="10 11" id="KW-0694">RNA-binding</keyword>
<keyword evidence="6 11" id="KW-0699">rRNA-binding</keyword>
<organism evidence="14 15">
    <name type="scientific">Melghirimyces algeriensis</name>
    <dbReference type="NCBI Taxonomy" id="910412"/>
    <lineage>
        <taxon>Bacteria</taxon>
        <taxon>Bacillati</taxon>
        <taxon>Bacillota</taxon>
        <taxon>Bacilli</taxon>
        <taxon>Bacillales</taxon>
        <taxon>Thermoactinomycetaceae</taxon>
        <taxon>Melghirimyces</taxon>
    </lineage>
</organism>
<evidence type="ECO:0000256" key="8">
    <source>
        <dbReference type="ARBA" id="ARBA00022801"/>
    </source>
</evidence>
<evidence type="ECO:0000313" key="14">
    <source>
        <dbReference type="EMBL" id="SMO81331.1"/>
    </source>
</evidence>
<keyword evidence="5" id="KW-0479">Metal-binding</keyword>
<dbReference type="HAMAP" id="MF_01469">
    <property type="entry name" value="RNase_M5"/>
    <property type="match status" value="1"/>
</dbReference>
<proteinExistence type="inferred from homology"/>
<reference evidence="14 15" key="1">
    <citation type="submission" date="2017-05" db="EMBL/GenBank/DDBJ databases">
        <authorList>
            <person name="Varghese N."/>
            <person name="Submissions S."/>
        </authorList>
    </citation>
    <scope>NUCLEOTIDE SEQUENCE [LARGE SCALE GENOMIC DNA]</scope>
    <source>
        <strain evidence="14 15">DSM 45474</strain>
    </source>
</reference>